<organism evidence="2">
    <name type="scientific">Siphoviridae sp. ctfW121</name>
    <dbReference type="NCBI Taxonomy" id="2826413"/>
    <lineage>
        <taxon>Viruses</taxon>
        <taxon>Duplodnaviria</taxon>
        <taxon>Heunggongvirae</taxon>
        <taxon>Uroviricota</taxon>
        <taxon>Caudoviricetes</taxon>
    </lineage>
</organism>
<dbReference type="Gene3D" id="1.20.5.320">
    <property type="entry name" value="6-Phosphogluconate Dehydrogenase, domain 3"/>
    <property type="match status" value="1"/>
</dbReference>
<dbReference type="EMBL" id="BK015096">
    <property type="protein sequence ID" value="DAD90890.1"/>
    <property type="molecule type" value="Genomic_DNA"/>
</dbReference>
<name>A0A8S5N9G7_9CAUD</name>
<sequence>MGEYFTKPVCKVFMLKGEKGLKGDKGPKGENGLNGKDGLNGEKGAGIPTGGTTGQFLKKKSNTDYEYEWADIAPTSSISNNEIDTIVKE</sequence>
<feature type="compositionally biased region" description="Gly residues" evidence="1">
    <location>
        <begin position="41"/>
        <end position="53"/>
    </location>
</feature>
<proteinExistence type="predicted"/>
<evidence type="ECO:0000313" key="2">
    <source>
        <dbReference type="EMBL" id="DAD90890.1"/>
    </source>
</evidence>
<accession>A0A8S5N9G7</accession>
<evidence type="ECO:0000256" key="1">
    <source>
        <dbReference type="SAM" id="MobiDB-lite"/>
    </source>
</evidence>
<reference evidence="2" key="1">
    <citation type="journal article" date="2021" name="Proc. Natl. Acad. Sci. U.S.A.">
        <title>A Catalog of Tens of Thousands of Viruses from Human Metagenomes Reveals Hidden Associations with Chronic Diseases.</title>
        <authorList>
            <person name="Tisza M.J."/>
            <person name="Buck C.B."/>
        </authorList>
    </citation>
    <scope>NUCLEOTIDE SEQUENCE</scope>
    <source>
        <strain evidence="2">CtfW121</strain>
    </source>
</reference>
<protein>
    <submittedName>
        <fullName evidence="2">Nucleoid-associated protein</fullName>
    </submittedName>
</protein>
<feature type="region of interest" description="Disordered" evidence="1">
    <location>
        <begin position="21"/>
        <end position="55"/>
    </location>
</feature>